<feature type="domain" description="Carbohydrate kinase PfkB" evidence="4">
    <location>
        <begin position="2"/>
        <end position="295"/>
    </location>
</feature>
<dbReference type="PANTHER" id="PTHR43085">
    <property type="entry name" value="HEXOKINASE FAMILY MEMBER"/>
    <property type="match status" value="1"/>
</dbReference>
<dbReference type="Proteomes" id="UP001271769">
    <property type="component" value="Unassembled WGS sequence"/>
</dbReference>
<keyword evidence="6" id="KW-1185">Reference proteome</keyword>
<evidence type="ECO:0000256" key="3">
    <source>
        <dbReference type="ARBA" id="ARBA00022777"/>
    </source>
</evidence>
<organism evidence="5 6">
    <name type="scientific">Dongia rigui</name>
    <dbReference type="NCBI Taxonomy" id="940149"/>
    <lineage>
        <taxon>Bacteria</taxon>
        <taxon>Pseudomonadati</taxon>
        <taxon>Pseudomonadota</taxon>
        <taxon>Alphaproteobacteria</taxon>
        <taxon>Rhodospirillales</taxon>
        <taxon>Dongiaceae</taxon>
        <taxon>Dongia</taxon>
    </lineage>
</organism>
<reference evidence="5 6" key="1">
    <citation type="journal article" date="2013" name="Antonie Van Leeuwenhoek">
        <title>Dongia rigui sp. nov., isolated from freshwater of a large wetland in Korea.</title>
        <authorList>
            <person name="Baik K.S."/>
            <person name="Hwang Y.M."/>
            <person name="Choi J.S."/>
            <person name="Kwon J."/>
            <person name="Seong C.N."/>
        </authorList>
    </citation>
    <scope>NUCLEOTIDE SEQUENCE [LARGE SCALE GENOMIC DNA]</scope>
    <source>
        <strain evidence="5 6">04SU4-P</strain>
    </source>
</reference>
<dbReference type="RefSeq" id="WP_320501965.1">
    <property type="nucleotide sequence ID" value="NZ_JAXCLX010000003.1"/>
</dbReference>
<dbReference type="InterPro" id="IPR029056">
    <property type="entry name" value="Ribokinase-like"/>
</dbReference>
<dbReference type="Gene3D" id="3.40.1190.20">
    <property type="match status" value="1"/>
</dbReference>
<dbReference type="InterPro" id="IPR050306">
    <property type="entry name" value="PfkB_Carbo_kinase"/>
</dbReference>
<keyword evidence="3 5" id="KW-0418">Kinase</keyword>
<name>A0ABU5E1R1_9PROT</name>
<evidence type="ECO:0000313" key="5">
    <source>
        <dbReference type="EMBL" id="MDY0873491.1"/>
    </source>
</evidence>
<dbReference type="GO" id="GO:0016301">
    <property type="term" value="F:kinase activity"/>
    <property type="evidence" value="ECO:0007669"/>
    <property type="project" value="UniProtKB-KW"/>
</dbReference>
<proteinExistence type="inferred from homology"/>
<evidence type="ECO:0000313" key="6">
    <source>
        <dbReference type="Proteomes" id="UP001271769"/>
    </source>
</evidence>
<dbReference type="EMBL" id="JAXCLX010000003">
    <property type="protein sequence ID" value="MDY0873491.1"/>
    <property type="molecule type" value="Genomic_DNA"/>
</dbReference>
<dbReference type="InterPro" id="IPR011611">
    <property type="entry name" value="PfkB_dom"/>
</dbReference>
<accession>A0ABU5E1R1</accession>
<dbReference type="CDD" id="cd01166">
    <property type="entry name" value="KdgK"/>
    <property type="match status" value="1"/>
</dbReference>
<protein>
    <submittedName>
        <fullName evidence="5">Sugar kinase</fullName>
    </submittedName>
</protein>
<keyword evidence="2" id="KW-0808">Transferase</keyword>
<comment type="caution">
    <text evidence="5">The sequence shown here is derived from an EMBL/GenBank/DDBJ whole genome shotgun (WGS) entry which is preliminary data.</text>
</comment>
<dbReference type="PANTHER" id="PTHR43085:SF15">
    <property type="entry name" value="2-DEHYDRO-3-DEOXYGLUCONOKINASE"/>
    <property type="match status" value="1"/>
</dbReference>
<dbReference type="InterPro" id="IPR002173">
    <property type="entry name" value="Carboh/pur_kinase_PfkB_CS"/>
</dbReference>
<evidence type="ECO:0000259" key="4">
    <source>
        <dbReference type="Pfam" id="PF00294"/>
    </source>
</evidence>
<gene>
    <name evidence="5" type="ORF">SMD31_16245</name>
</gene>
<sequence length="304" mass="32332">MKIAAIGECMVEFAPDGRDGWQMGFAGDTFNTLWTLRGLLPSNVTTDYVSAFGDDEFSRRQLAFFAQHHVGTANSPHIAGGRPGLYAITLDGAERSFTYWRGDSVARRLADDSAALAGSLKDRKLIYFSGITLAILTPTSRRALLAAVTVARAQGSLIAFDPNYRPRLWPDRAIAAAAITEAEHVADIVLPTFDDERSLFDDVDPAATGRRITDLGVRECVVKNGGQAALLCHDGRVAESPARPGVKAVDTSGAGDAFNGGYLAARLQGREPADAAAFAHRVAALAIGVRGALTPFSVLSTARE</sequence>
<evidence type="ECO:0000256" key="1">
    <source>
        <dbReference type="ARBA" id="ARBA00010688"/>
    </source>
</evidence>
<comment type="similarity">
    <text evidence="1">Belongs to the carbohydrate kinase PfkB family.</text>
</comment>
<dbReference type="SUPFAM" id="SSF53613">
    <property type="entry name" value="Ribokinase-like"/>
    <property type="match status" value="1"/>
</dbReference>
<evidence type="ECO:0000256" key="2">
    <source>
        <dbReference type="ARBA" id="ARBA00022679"/>
    </source>
</evidence>
<dbReference type="Pfam" id="PF00294">
    <property type="entry name" value="PfkB"/>
    <property type="match status" value="1"/>
</dbReference>
<dbReference type="PROSITE" id="PS00584">
    <property type="entry name" value="PFKB_KINASES_2"/>
    <property type="match status" value="1"/>
</dbReference>